<organism evidence="5 6">
    <name type="scientific">Pontixanthobacter aquaemixtae</name>
    <dbReference type="NCBI Taxonomy" id="1958940"/>
    <lineage>
        <taxon>Bacteria</taxon>
        <taxon>Pseudomonadati</taxon>
        <taxon>Pseudomonadota</taxon>
        <taxon>Alphaproteobacteria</taxon>
        <taxon>Sphingomonadales</taxon>
        <taxon>Erythrobacteraceae</taxon>
        <taxon>Pontixanthobacter</taxon>
    </lineage>
</organism>
<dbReference type="Gene3D" id="3.40.50.300">
    <property type="entry name" value="P-loop containing nucleotide triphosphate hydrolases"/>
    <property type="match status" value="1"/>
</dbReference>
<evidence type="ECO:0000313" key="6">
    <source>
        <dbReference type="Proteomes" id="UP000442714"/>
    </source>
</evidence>
<protein>
    <recommendedName>
        <fullName evidence="4">Sulfotransferase domain-containing protein</fullName>
    </recommendedName>
</protein>
<evidence type="ECO:0000259" key="4">
    <source>
        <dbReference type="Pfam" id="PF00685"/>
    </source>
</evidence>
<evidence type="ECO:0000313" key="5">
    <source>
        <dbReference type="EMBL" id="MXO89664.1"/>
    </source>
</evidence>
<sequence length="322" mass="36108">MTSQYPNLFLAGAPKCGTTSLYDWLAQHPEIFGSKVKEPIFFRGGLTMAGDLPEADYLSFYDEWDGTGYALDGSTHYFYNPTAPANIKAASPDAKIIIALRNPADAVHSMYHQLSFTGAENLPSLEASLAAEERRAASIAPKRKGIPENLIYSKVYGYQENISRFLETFGESNVRLVLLDDLKDRPVECLRELYQWLGIDPEFAERTELAVKNGAKVPRSRFLLDLAFYPPAWLGKFTKPLFGASTRRKVREMLKKVSTAKAKNPPLNADTRALLLSRFRGDVEWVENFLGRDLTHWKPVPAERPADAARPARALQYETTDG</sequence>
<name>A0A844ZQ39_9SPHN</name>
<evidence type="ECO:0000256" key="1">
    <source>
        <dbReference type="ARBA" id="ARBA00022679"/>
    </source>
</evidence>
<dbReference type="RefSeq" id="WP_160603082.1">
    <property type="nucleotide sequence ID" value="NZ_WTYX01000001.1"/>
</dbReference>
<dbReference type="PANTHER" id="PTHR10605:SF56">
    <property type="entry name" value="BIFUNCTIONAL HEPARAN SULFATE N-DEACETYLASE_N-SULFOTRANSFERASE"/>
    <property type="match status" value="1"/>
</dbReference>
<dbReference type="EMBL" id="WTYX01000001">
    <property type="protein sequence ID" value="MXO89664.1"/>
    <property type="molecule type" value="Genomic_DNA"/>
</dbReference>
<reference evidence="5 6" key="1">
    <citation type="submission" date="2019-12" db="EMBL/GenBank/DDBJ databases">
        <title>Genomic-based taxomic classification of the family Erythrobacteraceae.</title>
        <authorList>
            <person name="Xu L."/>
        </authorList>
    </citation>
    <scope>NUCLEOTIDE SEQUENCE [LARGE SCALE GENOMIC DNA]</scope>
    <source>
        <strain evidence="5 6">KCTC 52763</strain>
    </source>
</reference>
<evidence type="ECO:0000256" key="3">
    <source>
        <dbReference type="SAM" id="MobiDB-lite"/>
    </source>
</evidence>
<dbReference type="Pfam" id="PF00685">
    <property type="entry name" value="Sulfotransfer_1"/>
    <property type="match status" value="1"/>
</dbReference>
<dbReference type="Proteomes" id="UP000442714">
    <property type="component" value="Unassembled WGS sequence"/>
</dbReference>
<comment type="caution">
    <text evidence="5">The sequence shown here is derived from an EMBL/GenBank/DDBJ whole genome shotgun (WGS) entry which is preliminary data.</text>
</comment>
<dbReference type="SUPFAM" id="SSF52540">
    <property type="entry name" value="P-loop containing nucleoside triphosphate hydrolases"/>
    <property type="match status" value="1"/>
</dbReference>
<keyword evidence="1" id="KW-0808">Transferase</keyword>
<keyword evidence="2" id="KW-0325">Glycoprotein</keyword>
<accession>A0A844ZQ39</accession>
<dbReference type="GO" id="GO:0008146">
    <property type="term" value="F:sulfotransferase activity"/>
    <property type="evidence" value="ECO:0007669"/>
    <property type="project" value="InterPro"/>
</dbReference>
<dbReference type="InterPro" id="IPR000863">
    <property type="entry name" value="Sulfotransferase_dom"/>
</dbReference>
<keyword evidence="6" id="KW-1185">Reference proteome</keyword>
<gene>
    <name evidence="5" type="ORF">GRI41_02400</name>
</gene>
<proteinExistence type="predicted"/>
<dbReference type="OrthoDB" id="981508at2"/>
<dbReference type="InterPro" id="IPR037359">
    <property type="entry name" value="NST/OST"/>
</dbReference>
<evidence type="ECO:0000256" key="2">
    <source>
        <dbReference type="ARBA" id="ARBA00023180"/>
    </source>
</evidence>
<dbReference type="PANTHER" id="PTHR10605">
    <property type="entry name" value="HEPARAN SULFATE SULFOTRANSFERASE"/>
    <property type="match status" value="1"/>
</dbReference>
<dbReference type="AlphaFoldDB" id="A0A844ZQ39"/>
<feature type="domain" description="Sulfotransferase" evidence="4">
    <location>
        <begin position="7"/>
        <end position="208"/>
    </location>
</feature>
<feature type="region of interest" description="Disordered" evidence="3">
    <location>
        <begin position="303"/>
        <end position="322"/>
    </location>
</feature>
<dbReference type="InterPro" id="IPR027417">
    <property type="entry name" value="P-loop_NTPase"/>
</dbReference>